<gene>
    <name evidence="2" type="ORF">NA56DRAFT_712729</name>
</gene>
<evidence type="ECO:0000313" key="2">
    <source>
        <dbReference type="EMBL" id="PMD12787.1"/>
    </source>
</evidence>
<dbReference type="AlphaFoldDB" id="A0A2J6PFJ0"/>
<keyword evidence="3" id="KW-1185">Reference proteome</keyword>
<evidence type="ECO:0000256" key="1">
    <source>
        <dbReference type="SAM" id="MobiDB-lite"/>
    </source>
</evidence>
<accession>A0A2J6PFJ0</accession>
<dbReference type="STRING" id="1745343.A0A2J6PFJ0"/>
<evidence type="ECO:0000313" key="3">
    <source>
        <dbReference type="Proteomes" id="UP000235672"/>
    </source>
</evidence>
<proteinExistence type="predicted"/>
<sequence>MGFSGSEIHIDWKMLPGNGPLVGEDQNQEPPDINPEIHPRVAITDDEDFNLMCPDLELNVIEQHLGGPSMAVQETIFPEVSPELGTEASLAEFYSSPEHIGRTNSEASRQKFTSSINFNDIVSAPRTAGQPVRTNQKPSLATNFDPNGSKDHFPRCNYTENNLVDPKNGESPVDTLCHGFTFIVDPSATSQKTSTSVGNCQRSAISKSPSAIKFQACWKCKSTRKRCNAQTPCTCCRKGDLDSIWKAIGCRRGALETHMARAVLCLTRLTAGDQNLLLSKTMKLSAQRNRVDFEDVILPEGTGPDRRYHFFSNRISDTNPPESRSNLQKLQRERQELLWTLQRKSNKQCFQLLEEGGLYGLQFSTLMESSVLSLY</sequence>
<name>A0A2J6PFJ0_9HELO</name>
<reference evidence="2 3" key="1">
    <citation type="submission" date="2016-05" db="EMBL/GenBank/DDBJ databases">
        <title>A degradative enzymes factory behind the ericoid mycorrhizal symbiosis.</title>
        <authorList>
            <consortium name="DOE Joint Genome Institute"/>
            <person name="Martino E."/>
            <person name="Morin E."/>
            <person name="Grelet G."/>
            <person name="Kuo A."/>
            <person name="Kohler A."/>
            <person name="Daghino S."/>
            <person name="Barry K."/>
            <person name="Choi C."/>
            <person name="Cichocki N."/>
            <person name="Clum A."/>
            <person name="Copeland A."/>
            <person name="Hainaut M."/>
            <person name="Haridas S."/>
            <person name="Labutti K."/>
            <person name="Lindquist E."/>
            <person name="Lipzen A."/>
            <person name="Khouja H.-R."/>
            <person name="Murat C."/>
            <person name="Ohm R."/>
            <person name="Olson A."/>
            <person name="Spatafora J."/>
            <person name="Veneault-Fourrey C."/>
            <person name="Henrissat B."/>
            <person name="Grigoriev I."/>
            <person name="Martin F."/>
            <person name="Perotto S."/>
        </authorList>
    </citation>
    <scope>NUCLEOTIDE SEQUENCE [LARGE SCALE GENOMIC DNA]</scope>
    <source>
        <strain evidence="2 3">UAMH 7357</strain>
    </source>
</reference>
<protein>
    <recommendedName>
        <fullName evidence="4">Zn(2)-C6 fungal-type domain-containing protein</fullName>
    </recommendedName>
</protein>
<evidence type="ECO:0008006" key="4">
    <source>
        <dbReference type="Google" id="ProtNLM"/>
    </source>
</evidence>
<feature type="region of interest" description="Disordered" evidence="1">
    <location>
        <begin position="127"/>
        <end position="146"/>
    </location>
</feature>
<feature type="compositionally biased region" description="Polar residues" evidence="1">
    <location>
        <begin position="132"/>
        <end position="146"/>
    </location>
</feature>
<dbReference type="Proteomes" id="UP000235672">
    <property type="component" value="Unassembled WGS sequence"/>
</dbReference>
<dbReference type="EMBL" id="KZ613542">
    <property type="protein sequence ID" value="PMD12787.1"/>
    <property type="molecule type" value="Genomic_DNA"/>
</dbReference>
<organism evidence="2 3">
    <name type="scientific">Hyaloscypha hepaticicola</name>
    <dbReference type="NCBI Taxonomy" id="2082293"/>
    <lineage>
        <taxon>Eukaryota</taxon>
        <taxon>Fungi</taxon>
        <taxon>Dikarya</taxon>
        <taxon>Ascomycota</taxon>
        <taxon>Pezizomycotina</taxon>
        <taxon>Leotiomycetes</taxon>
        <taxon>Helotiales</taxon>
        <taxon>Hyaloscyphaceae</taxon>
        <taxon>Hyaloscypha</taxon>
    </lineage>
</organism>
<dbReference type="OrthoDB" id="3564488at2759"/>